<dbReference type="Proteomes" id="UP000054886">
    <property type="component" value="Unassembled WGS sequence"/>
</dbReference>
<dbReference type="VEuPathDB" id="FungiDB:GVI51_H04873"/>
<dbReference type="AlphaFoldDB" id="A0A0W0CAD2"/>
<dbReference type="VEuPathDB" id="FungiDB:GWK60_H04939"/>
<reference evidence="1 2" key="1">
    <citation type="submission" date="2015-10" db="EMBL/GenBank/DDBJ databases">
        <title>Draft genomes sequences of Candida glabrata isolates 1A, 1B, 2A, 2B, 3A and 3B.</title>
        <authorList>
            <person name="Haavelsrud O.E."/>
            <person name="Gaustad P."/>
        </authorList>
    </citation>
    <scope>NUCLEOTIDE SEQUENCE [LARGE SCALE GENOMIC DNA]</scope>
    <source>
        <strain evidence="1">910700640</strain>
    </source>
</reference>
<name>A0A0W0CAD2_CANGB</name>
<proteinExistence type="predicted"/>
<dbReference type="CDD" id="cd22647">
    <property type="entry name" value="CTF3_NTD_HEAT"/>
    <property type="match status" value="1"/>
</dbReference>
<organism evidence="1 2">
    <name type="scientific">Candida glabrata</name>
    <name type="common">Yeast</name>
    <name type="synonym">Torulopsis glabrata</name>
    <dbReference type="NCBI Taxonomy" id="5478"/>
    <lineage>
        <taxon>Eukaryota</taxon>
        <taxon>Fungi</taxon>
        <taxon>Dikarya</taxon>
        <taxon>Ascomycota</taxon>
        <taxon>Saccharomycotina</taxon>
        <taxon>Saccharomycetes</taxon>
        <taxon>Saccharomycetales</taxon>
        <taxon>Saccharomycetaceae</taxon>
        <taxon>Nakaseomyces</taxon>
    </lineage>
</organism>
<protein>
    <submittedName>
        <fullName evidence="1">Central kinetochore subunit CTF3</fullName>
    </submittedName>
</protein>
<gene>
    <name evidence="1" type="ORF">AO440_002107</name>
</gene>
<evidence type="ECO:0000313" key="1">
    <source>
        <dbReference type="EMBL" id="KTA96617.1"/>
    </source>
</evidence>
<comment type="caution">
    <text evidence="1">The sequence shown here is derived from an EMBL/GenBank/DDBJ whole genome shotgun (WGS) entry which is preliminary data.</text>
</comment>
<accession>A0A0W0CAD2</accession>
<evidence type="ECO:0000313" key="2">
    <source>
        <dbReference type="Proteomes" id="UP000054886"/>
    </source>
</evidence>
<dbReference type="EMBL" id="LLZZ01000171">
    <property type="protein sequence ID" value="KTA96617.1"/>
    <property type="molecule type" value="Genomic_DNA"/>
</dbReference>
<dbReference type="VEuPathDB" id="FungiDB:B1J91_H05027g"/>
<dbReference type="VEuPathDB" id="FungiDB:CAGL0H05027g"/>
<sequence>MEPLISTAIDNLLSANATVTTDFIKVQLDIIYHQTIKFGLTNLELRNIIHFITTTQLITDETKLYIIHNCLYPCEVIGKEVVMEILSKLGTTTIYSPYELTTPKTVQTALCEWLVNAFFLVDIEQIREFDSFWIHLWKYSYLQKWLTYIIVWTANPHNVKQWKIRMIHNIAINLGYLESSGYAVIILKKYQQICGYSAEINDILPTLRFPYRRIIKVQNIRLRNRFFKNTSDILITSTPDTFNMEKLENRIQMLINSLLIDEIKSSQGVKPSIIDKNIDIELLIPKNSTQLIDRWNLMQPSDIVISSELFHPNNKINYYILAFISTKRSPQFVEDYITDYFMRHLSDNEDNFGNAYKSFLAFVKLLLLIYPNISLSLTKTIGNGTQYDVKKSVLMGVLPAILPKSKINIESIQKCIFNIISSNFNTQNLLSQKSLNLSVVTTRLYFDLYFLIFLNSELAADLSSLFHRAGTLGFRRTIETTYNFGDISSSVYYLNLVTSIIDSNELYKSVPGLIIKPNILKSLIMVFDPLLLNSCCKYLTQSKGALSVNIQDKDLIRCHNQLLLDTTNYLWRNKILSSRSLFDISTKFIKQVVDNLYLPDCDKKDKNVFGLPGVPTTGFVFLQAVRRLEGTHGARSHYNTDYTSSGFKKFKSNQEEKGDWLHDIEDFDEFRRVVLKEFTSIDCVKEIAVFLYTFLKSLTSNL</sequence>